<sequence length="40" mass="4691">MAEKPQKENLLEYFIIKQLLITCRYSASITFLNNMVSIIL</sequence>
<protein>
    <submittedName>
        <fullName evidence="1">Uncharacterized protein</fullName>
    </submittedName>
</protein>
<dbReference type="AlphaFoldDB" id="A0A6G7GRT7"/>
<accession>A0A6G7GRT7</accession>
<proteinExistence type="predicted"/>
<dbReference type="EMBL" id="CP049055">
    <property type="protein sequence ID" value="QII12033.1"/>
    <property type="molecule type" value="Genomic_DNA"/>
</dbReference>
<evidence type="ECO:0000313" key="1">
    <source>
        <dbReference type="EMBL" id="QII12033.1"/>
    </source>
</evidence>
<organism evidence="1 2">
    <name type="scientific">Kuenenia stuttgartiensis</name>
    <dbReference type="NCBI Taxonomy" id="174633"/>
    <lineage>
        <taxon>Bacteria</taxon>
        <taxon>Pseudomonadati</taxon>
        <taxon>Planctomycetota</taxon>
        <taxon>Candidatus Brocadiia</taxon>
        <taxon>Candidatus Brocadiales</taxon>
        <taxon>Candidatus Brocadiaceae</taxon>
        <taxon>Candidatus Kuenenia</taxon>
    </lineage>
</organism>
<dbReference type="Proteomes" id="UP000501926">
    <property type="component" value="Chromosome"/>
</dbReference>
<reference evidence="1 2" key="1">
    <citation type="submission" date="2020-02" db="EMBL/GenBank/DDBJ databases">
        <title>Newly sequenced genome of strain CSTR1 showed variability in Candidatus Kuenenia stuttgartiensis genomes.</title>
        <authorList>
            <person name="Ding C."/>
            <person name="Adrian L."/>
        </authorList>
    </citation>
    <scope>NUCLEOTIDE SEQUENCE [LARGE SCALE GENOMIC DNA]</scope>
    <source>
        <strain evidence="1 2">CSTR1</strain>
    </source>
</reference>
<evidence type="ECO:0000313" key="2">
    <source>
        <dbReference type="Proteomes" id="UP000501926"/>
    </source>
</evidence>
<name>A0A6G7GRT7_KUEST</name>
<gene>
    <name evidence="1" type="ORF">KsCSTR_26540</name>
</gene>